<evidence type="ECO:0000256" key="1">
    <source>
        <dbReference type="SAM" id="MobiDB-lite"/>
    </source>
</evidence>
<dbReference type="Proteomes" id="UP000299102">
    <property type="component" value="Unassembled WGS sequence"/>
</dbReference>
<protein>
    <submittedName>
        <fullName evidence="2">Uncharacterized protein</fullName>
    </submittedName>
</protein>
<dbReference type="OrthoDB" id="10603327at2759"/>
<organism evidence="2 3">
    <name type="scientific">Eumeta variegata</name>
    <name type="common">Bagworm moth</name>
    <name type="synonym">Eumeta japonica</name>
    <dbReference type="NCBI Taxonomy" id="151549"/>
    <lineage>
        <taxon>Eukaryota</taxon>
        <taxon>Metazoa</taxon>
        <taxon>Ecdysozoa</taxon>
        <taxon>Arthropoda</taxon>
        <taxon>Hexapoda</taxon>
        <taxon>Insecta</taxon>
        <taxon>Pterygota</taxon>
        <taxon>Neoptera</taxon>
        <taxon>Endopterygota</taxon>
        <taxon>Lepidoptera</taxon>
        <taxon>Glossata</taxon>
        <taxon>Ditrysia</taxon>
        <taxon>Tineoidea</taxon>
        <taxon>Psychidae</taxon>
        <taxon>Oiketicinae</taxon>
        <taxon>Eumeta</taxon>
    </lineage>
</organism>
<dbReference type="AlphaFoldDB" id="A0A4C1Y9I5"/>
<evidence type="ECO:0000313" key="2">
    <source>
        <dbReference type="EMBL" id="GBP72656.1"/>
    </source>
</evidence>
<evidence type="ECO:0000313" key="3">
    <source>
        <dbReference type="Proteomes" id="UP000299102"/>
    </source>
</evidence>
<dbReference type="EMBL" id="BGZK01001152">
    <property type="protein sequence ID" value="GBP72656.1"/>
    <property type="molecule type" value="Genomic_DNA"/>
</dbReference>
<name>A0A4C1Y9I5_EUMVA</name>
<reference evidence="2 3" key="1">
    <citation type="journal article" date="2019" name="Commun. Biol.">
        <title>The bagworm genome reveals a unique fibroin gene that provides high tensile strength.</title>
        <authorList>
            <person name="Kono N."/>
            <person name="Nakamura H."/>
            <person name="Ohtoshi R."/>
            <person name="Tomita M."/>
            <person name="Numata K."/>
            <person name="Arakawa K."/>
        </authorList>
    </citation>
    <scope>NUCLEOTIDE SEQUENCE [LARGE SCALE GENOMIC DNA]</scope>
</reference>
<gene>
    <name evidence="2" type="ORF">EVAR_83166_1</name>
</gene>
<proteinExistence type="predicted"/>
<accession>A0A4C1Y9I5</accession>
<sequence length="191" mass="21057">MGHQALSKAPEMYKRTSCTYLLADAPTATRMSVSAVTVELPFVKPCCSPDTESSISRHDEPSLLPNAREYPFSDTLFIHLIHLCSYSFLCLFHNSRGDPIDTRTGIGHLSYDSPQTPSPDGRSRSAGGRSKCRYPDLAMTDGIGSVIVIGKQRAEQCPYRVVNVTRDILTEAYAIYYVARCFGAPGRRSIS</sequence>
<keyword evidence="3" id="KW-1185">Reference proteome</keyword>
<comment type="caution">
    <text evidence="2">The sequence shown here is derived from an EMBL/GenBank/DDBJ whole genome shotgun (WGS) entry which is preliminary data.</text>
</comment>
<feature type="region of interest" description="Disordered" evidence="1">
    <location>
        <begin position="105"/>
        <end position="129"/>
    </location>
</feature>